<gene>
    <name evidence="4" type="ORF">EZL74_05635</name>
</gene>
<dbReference type="OrthoDB" id="1081439at2"/>
<feature type="signal peptide" evidence="2">
    <location>
        <begin position="1"/>
        <end position="18"/>
    </location>
</feature>
<feature type="domain" description="Secretion system C-terminal sorting" evidence="3">
    <location>
        <begin position="366"/>
        <end position="433"/>
    </location>
</feature>
<dbReference type="SUPFAM" id="SSF49265">
    <property type="entry name" value="Fibronectin type III"/>
    <property type="match status" value="1"/>
</dbReference>
<proteinExistence type="predicted"/>
<organism evidence="4 5">
    <name type="scientific">Flavobacterium silvisoli</name>
    <dbReference type="NCBI Taxonomy" id="2529433"/>
    <lineage>
        <taxon>Bacteria</taxon>
        <taxon>Pseudomonadati</taxon>
        <taxon>Bacteroidota</taxon>
        <taxon>Flavobacteriia</taxon>
        <taxon>Flavobacteriales</taxon>
        <taxon>Flavobacteriaceae</taxon>
        <taxon>Flavobacterium</taxon>
    </lineage>
</organism>
<keyword evidence="1 2" id="KW-0732">Signal</keyword>
<dbReference type="EMBL" id="SJPE01000005">
    <property type="protein sequence ID" value="TBX69897.1"/>
    <property type="molecule type" value="Genomic_DNA"/>
</dbReference>
<dbReference type="AlphaFoldDB" id="A0A4Q9Z0Z0"/>
<dbReference type="Gene3D" id="2.60.40.10">
    <property type="entry name" value="Immunoglobulins"/>
    <property type="match status" value="1"/>
</dbReference>
<dbReference type="Proteomes" id="UP000293300">
    <property type="component" value="Unassembled WGS sequence"/>
</dbReference>
<reference evidence="4 5" key="1">
    <citation type="submission" date="2019-02" db="EMBL/GenBank/DDBJ databases">
        <title>Flavobacterium sp. RD-2-33 isolated from forest soil.</title>
        <authorList>
            <person name="Chaudhary D.K."/>
        </authorList>
    </citation>
    <scope>NUCLEOTIDE SEQUENCE [LARGE SCALE GENOMIC DNA]</scope>
    <source>
        <strain evidence="4 5">RD-2-33</strain>
    </source>
</reference>
<evidence type="ECO:0000256" key="1">
    <source>
        <dbReference type="ARBA" id="ARBA00022729"/>
    </source>
</evidence>
<protein>
    <submittedName>
        <fullName evidence="4">T9SS type A sorting domain-containing protein</fullName>
    </submittedName>
</protein>
<dbReference type="InterPro" id="IPR013783">
    <property type="entry name" value="Ig-like_fold"/>
</dbReference>
<dbReference type="InterPro" id="IPR026444">
    <property type="entry name" value="Secre_tail"/>
</dbReference>
<dbReference type="Pfam" id="PF18962">
    <property type="entry name" value="Por_Secre_tail"/>
    <property type="match status" value="1"/>
</dbReference>
<keyword evidence="5" id="KW-1185">Reference proteome</keyword>
<feature type="chain" id="PRO_5020895543" evidence="2">
    <location>
        <begin position="19"/>
        <end position="436"/>
    </location>
</feature>
<accession>A0A4Q9Z0Z0</accession>
<dbReference type="NCBIfam" id="TIGR04183">
    <property type="entry name" value="Por_Secre_tail"/>
    <property type="match status" value="1"/>
</dbReference>
<name>A0A4Q9Z0Z0_9FLAO</name>
<dbReference type="InterPro" id="IPR036116">
    <property type="entry name" value="FN3_sf"/>
</dbReference>
<evidence type="ECO:0000313" key="4">
    <source>
        <dbReference type="EMBL" id="TBX69897.1"/>
    </source>
</evidence>
<evidence type="ECO:0000256" key="2">
    <source>
        <dbReference type="SAM" id="SignalP"/>
    </source>
</evidence>
<dbReference type="RefSeq" id="WP_131475626.1">
    <property type="nucleotide sequence ID" value="NZ_SJPE01000005.1"/>
</dbReference>
<evidence type="ECO:0000313" key="5">
    <source>
        <dbReference type="Proteomes" id="UP000293300"/>
    </source>
</evidence>
<comment type="caution">
    <text evidence="4">The sequence shown here is derived from an EMBL/GenBank/DDBJ whole genome shotgun (WGS) entry which is preliminary data.</text>
</comment>
<evidence type="ECO:0000259" key="3">
    <source>
        <dbReference type="Pfam" id="PF18962"/>
    </source>
</evidence>
<sequence length="436" mass="48119">MKHILVSTILLFTIWAHAQSIVTAEYFWDVDPGQGNGNALYAADGNFNQAIESILEATASLPNPGNHILGIRIKTNDGNWGIVCKRVFRVANDNHSNNLVKITQAEYFWDVDPGQGNGNTMLAFDGNFNQALENILSNNTILPTSGNHILGIRVKADDGNWGAVFKKVLKVSENNSSNNLAKVTEAEYFWNLDPGQGNGNTMLAFDGNFNQAFETISVADALLPTQGLNVIHVRIKANDGSWGPVFSKVIGLNITFNSPVLLISPANNATLVSLNNHFVWNEVFGANTYEYQCATDNSFSNIVQSGITGELTAAFNTLLPDTTYFWRVRVNMLENVSLWSETWSFTTDESLGNDDLDTEHQIILTPNPASDYISIKLSALTNYYHYEIYASDSRTVAKGISHNNDMINIEKIASGMYITKITTDTGETYSLKFIKS</sequence>